<reference evidence="2" key="1">
    <citation type="journal article" date="2022" name="Mol. Ecol. Resour.">
        <title>The genomes of chicory, endive, great burdock and yacon provide insights into Asteraceae palaeo-polyploidization history and plant inulin production.</title>
        <authorList>
            <person name="Fan W."/>
            <person name="Wang S."/>
            <person name="Wang H."/>
            <person name="Wang A."/>
            <person name="Jiang F."/>
            <person name="Liu H."/>
            <person name="Zhao H."/>
            <person name="Xu D."/>
            <person name="Zhang Y."/>
        </authorList>
    </citation>
    <scope>NUCLEOTIDE SEQUENCE [LARGE SCALE GENOMIC DNA]</scope>
    <source>
        <strain evidence="2">cv. Yunnan</strain>
    </source>
</reference>
<sequence>MSLGEGECDDPLDGYADEHFILSRFTFHLNTSSLLPDFVKPTISTLRTLIERALTACTGSEKIVPRPGKVTQKTTSFTTSAPSLFRARLLPALQLLLGF</sequence>
<accession>A0ACB9JSI8</accession>
<dbReference type="EMBL" id="CM042020">
    <property type="protein sequence ID" value="KAI3822953.1"/>
    <property type="molecule type" value="Genomic_DNA"/>
</dbReference>
<keyword evidence="2" id="KW-1185">Reference proteome</keyword>
<evidence type="ECO:0000313" key="2">
    <source>
        <dbReference type="Proteomes" id="UP001056120"/>
    </source>
</evidence>
<dbReference type="Proteomes" id="UP001056120">
    <property type="component" value="Linkage Group LG03"/>
</dbReference>
<organism evidence="1 2">
    <name type="scientific">Smallanthus sonchifolius</name>
    <dbReference type="NCBI Taxonomy" id="185202"/>
    <lineage>
        <taxon>Eukaryota</taxon>
        <taxon>Viridiplantae</taxon>
        <taxon>Streptophyta</taxon>
        <taxon>Embryophyta</taxon>
        <taxon>Tracheophyta</taxon>
        <taxon>Spermatophyta</taxon>
        <taxon>Magnoliopsida</taxon>
        <taxon>eudicotyledons</taxon>
        <taxon>Gunneridae</taxon>
        <taxon>Pentapetalae</taxon>
        <taxon>asterids</taxon>
        <taxon>campanulids</taxon>
        <taxon>Asterales</taxon>
        <taxon>Asteraceae</taxon>
        <taxon>Asteroideae</taxon>
        <taxon>Heliantheae alliance</taxon>
        <taxon>Millerieae</taxon>
        <taxon>Smallanthus</taxon>
    </lineage>
</organism>
<gene>
    <name evidence="1" type="ORF">L1987_10555</name>
</gene>
<comment type="caution">
    <text evidence="1">The sequence shown here is derived from an EMBL/GenBank/DDBJ whole genome shotgun (WGS) entry which is preliminary data.</text>
</comment>
<protein>
    <submittedName>
        <fullName evidence="1">Uncharacterized protein</fullName>
    </submittedName>
</protein>
<name>A0ACB9JSI8_9ASTR</name>
<proteinExistence type="predicted"/>
<reference evidence="1 2" key="2">
    <citation type="journal article" date="2022" name="Mol. Ecol. Resour.">
        <title>The genomes of chicory, endive, great burdock and yacon provide insights into Asteraceae paleo-polyploidization history and plant inulin production.</title>
        <authorList>
            <person name="Fan W."/>
            <person name="Wang S."/>
            <person name="Wang H."/>
            <person name="Wang A."/>
            <person name="Jiang F."/>
            <person name="Liu H."/>
            <person name="Zhao H."/>
            <person name="Xu D."/>
            <person name="Zhang Y."/>
        </authorList>
    </citation>
    <scope>NUCLEOTIDE SEQUENCE [LARGE SCALE GENOMIC DNA]</scope>
    <source>
        <strain evidence="2">cv. Yunnan</strain>
        <tissue evidence="1">Leaves</tissue>
    </source>
</reference>
<evidence type="ECO:0000313" key="1">
    <source>
        <dbReference type="EMBL" id="KAI3822953.1"/>
    </source>
</evidence>